<dbReference type="EMBL" id="CP116341">
    <property type="protein sequence ID" value="WOV84790.1"/>
    <property type="molecule type" value="Genomic_DNA"/>
</dbReference>
<protein>
    <submittedName>
        <fullName evidence="1">Uncharacterized protein</fullName>
    </submittedName>
</protein>
<organism evidence="1 2">
    <name type="scientific">Sporosarcina jeotgali</name>
    <dbReference type="NCBI Taxonomy" id="3020056"/>
    <lineage>
        <taxon>Bacteria</taxon>
        <taxon>Bacillati</taxon>
        <taxon>Bacillota</taxon>
        <taxon>Bacilli</taxon>
        <taxon>Bacillales</taxon>
        <taxon>Caryophanaceae</taxon>
        <taxon>Sporosarcina</taxon>
    </lineage>
</organism>
<evidence type="ECO:0000313" key="1">
    <source>
        <dbReference type="EMBL" id="WOV84790.1"/>
    </source>
</evidence>
<sequence length="57" mass="6222">MFREGRGAGIGQVLWDIGHIIGGIGRMALRIDHISCEISHIAGGIGRMALRIGHMWK</sequence>
<accession>A0ABZ0KWL5</accession>
<dbReference type="Proteomes" id="UP001303532">
    <property type="component" value="Chromosome"/>
</dbReference>
<gene>
    <name evidence="1" type="ORF">PGH26_02355</name>
</gene>
<name>A0ABZ0KWL5_9BACL</name>
<evidence type="ECO:0000313" key="2">
    <source>
        <dbReference type="Proteomes" id="UP001303532"/>
    </source>
</evidence>
<reference evidence="1 2" key="1">
    <citation type="submission" date="2023-01" db="EMBL/GenBank/DDBJ databases">
        <title>Sporosarcina sp. nov., isolated from Korean tranditional fermented seafood 'Jeotgal'.</title>
        <authorList>
            <person name="Yang A.-I."/>
        </authorList>
    </citation>
    <scope>NUCLEOTIDE SEQUENCE [LARGE SCALE GENOMIC DNA]</scope>
    <source>
        <strain evidence="1 2">B2O-1</strain>
    </source>
</reference>
<keyword evidence="2" id="KW-1185">Reference proteome</keyword>
<dbReference type="RefSeq" id="WP_323692431.1">
    <property type="nucleotide sequence ID" value="NZ_CP116341.1"/>
</dbReference>
<proteinExistence type="predicted"/>